<evidence type="ECO:0000256" key="1">
    <source>
        <dbReference type="ARBA" id="ARBA00022450"/>
    </source>
</evidence>
<dbReference type="InterPro" id="IPR036736">
    <property type="entry name" value="ACP-like_sf"/>
</dbReference>
<dbReference type="PANTHER" id="PTHR43775">
    <property type="entry name" value="FATTY ACID SYNTHASE"/>
    <property type="match status" value="1"/>
</dbReference>
<dbReference type="SUPFAM" id="SSF47336">
    <property type="entry name" value="ACP-like"/>
    <property type="match status" value="1"/>
</dbReference>
<evidence type="ECO:0000256" key="3">
    <source>
        <dbReference type="ARBA" id="ARBA00022679"/>
    </source>
</evidence>
<gene>
    <name evidence="6" type="ORF">JE024_30795</name>
</gene>
<evidence type="ECO:0000259" key="5">
    <source>
        <dbReference type="PROSITE" id="PS50075"/>
    </source>
</evidence>
<evidence type="ECO:0000256" key="2">
    <source>
        <dbReference type="ARBA" id="ARBA00022553"/>
    </source>
</evidence>
<keyword evidence="7" id="KW-1185">Reference proteome</keyword>
<reference evidence="6 7" key="1">
    <citation type="journal article" date="2016" name="Arch. Microbiol.">
        <title>Streptomyces zhihengii sp. nov., isolated from rhizospheric soil of Psammosilene tunicoides.</title>
        <authorList>
            <person name="Huang M.J."/>
            <person name="Fei J.J."/>
            <person name="Salam N."/>
            <person name="Kim C.J."/>
            <person name="Hozzein W.N."/>
            <person name="Xiao M."/>
            <person name="Huang H.Q."/>
            <person name="Li W.J."/>
        </authorList>
    </citation>
    <scope>NUCLEOTIDE SEQUENCE [LARGE SCALE GENOMIC DNA]</scope>
    <source>
        <strain evidence="6 7">YIM T102</strain>
    </source>
</reference>
<accession>A0ABS2V1F9</accession>
<keyword evidence="4" id="KW-0511">Multifunctional enzyme</keyword>
<keyword evidence="3" id="KW-0808">Transferase</keyword>
<dbReference type="SMART" id="SM00823">
    <property type="entry name" value="PKS_PP"/>
    <property type="match status" value="1"/>
</dbReference>
<evidence type="ECO:0000313" key="6">
    <source>
        <dbReference type="EMBL" id="MBM9622992.1"/>
    </source>
</evidence>
<keyword evidence="2" id="KW-0597">Phosphoprotein</keyword>
<comment type="caution">
    <text evidence="6">The sequence shown here is derived from an EMBL/GenBank/DDBJ whole genome shotgun (WGS) entry which is preliminary data.</text>
</comment>
<organism evidence="6 7">
    <name type="scientific">Streptomyces zhihengii</name>
    <dbReference type="NCBI Taxonomy" id="1818004"/>
    <lineage>
        <taxon>Bacteria</taxon>
        <taxon>Bacillati</taxon>
        <taxon>Actinomycetota</taxon>
        <taxon>Actinomycetes</taxon>
        <taxon>Kitasatosporales</taxon>
        <taxon>Streptomycetaceae</taxon>
        <taxon>Streptomyces</taxon>
    </lineage>
</organism>
<dbReference type="Gene3D" id="3.40.50.720">
    <property type="entry name" value="NAD(P)-binding Rossmann-like Domain"/>
    <property type="match status" value="1"/>
</dbReference>
<dbReference type="EMBL" id="JAFEJA010000002">
    <property type="protein sequence ID" value="MBM9622992.1"/>
    <property type="molecule type" value="Genomic_DNA"/>
</dbReference>
<dbReference type="InterPro" id="IPR050091">
    <property type="entry name" value="PKS_NRPS_Biosynth_Enz"/>
</dbReference>
<dbReference type="Proteomes" id="UP000664109">
    <property type="component" value="Unassembled WGS sequence"/>
</dbReference>
<keyword evidence="1" id="KW-0596">Phosphopantetheine</keyword>
<evidence type="ECO:0000256" key="4">
    <source>
        <dbReference type="ARBA" id="ARBA00023268"/>
    </source>
</evidence>
<sequence length="258" mass="27285">MAARGEAEQGLRRRGLAPLDADLAIRALADAVDHGDSGLTVADVDWTRFAEAFTLLRPSPLLQAFTAAAGEGAVEQDEDGGASAAGLRARLAPMSPEEQEAELSGMVRRGIGAVLGYKSEEDIDRRPFRDLGFDSLTAVEFRNELARESGLPLASTVVFDHPTPAALVRHLLDELGGGGADVAEPMISALDELDAAFAAGRTDGLVRARVTVRLQAFLEKWTADGPAGADESLAERLDAAGDDELIALIQKELREGTE</sequence>
<dbReference type="InterPro" id="IPR020806">
    <property type="entry name" value="PKS_PP-bd"/>
</dbReference>
<dbReference type="Pfam" id="PF00550">
    <property type="entry name" value="PP-binding"/>
    <property type="match status" value="1"/>
</dbReference>
<dbReference type="InterPro" id="IPR009081">
    <property type="entry name" value="PP-bd_ACP"/>
</dbReference>
<protein>
    <recommendedName>
        <fullName evidence="5">Carrier domain-containing protein</fullName>
    </recommendedName>
</protein>
<dbReference type="Gene3D" id="1.10.1200.10">
    <property type="entry name" value="ACP-like"/>
    <property type="match status" value="1"/>
</dbReference>
<dbReference type="PROSITE" id="PS50075">
    <property type="entry name" value="CARRIER"/>
    <property type="match status" value="1"/>
</dbReference>
<dbReference type="SMART" id="SM01294">
    <property type="entry name" value="PKS_PP_betabranch"/>
    <property type="match status" value="1"/>
</dbReference>
<name>A0ABS2V1F9_9ACTN</name>
<dbReference type="PANTHER" id="PTHR43775:SF51">
    <property type="entry name" value="INACTIVE PHENOLPHTHIOCEROL SYNTHESIS POLYKETIDE SYNTHASE TYPE I PKS1-RELATED"/>
    <property type="match status" value="1"/>
</dbReference>
<proteinExistence type="predicted"/>
<feature type="domain" description="Carrier" evidence="5">
    <location>
        <begin position="98"/>
        <end position="175"/>
    </location>
</feature>
<evidence type="ECO:0000313" key="7">
    <source>
        <dbReference type="Proteomes" id="UP000664109"/>
    </source>
</evidence>